<dbReference type="InterPro" id="IPR014044">
    <property type="entry name" value="CAP_dom"/>
</dbReference>
<dbReference type="Pfam" id="PF00188">
    <property type="entry name" value="CAP"/>
    <property type="match status" value="1"/>
</dbReference>
<dbReference type="RefSeq" id="WP_319836894.1">
    <property type="nucleotide sequence ID" value="NZ_CP137624.1"/>
</dbReference>
<evidence type="ECO:0000313" key="4">
    <source>
        <dbReference type="EMBL" id="WPK12073.1"/>
    </source>
</evidence>
<evidence type="ECO:0000259" key="3">
    <source>
        <dbReference type="Pfam" id="PF14504"/>
    </source>
</evidence>
<dbReference type="PANTHER" id="PTHR31157">
    <property type="entry name" value="SCP DOMAIN-CONTAINING PROTEIN"/>
    <property type="match status" value="1"/>
</dbReference>
<keyword evidence="1" id="KW-0472">Membrane</keyword>
<dbReference type="Gene3D" id="3.40.33.10">
    <property type="entry name" value="CAP"/>
    <property type="match status" value="1"/>
</dbReference>
<keyword evidence="5" id="KW-1185">Reference proteome</keyword>
<feature type="transmembrane region" description="Helical" evidence="1">
    <location>
        <begin position="5"/>
        <end position="21"/>
    </location>
</feature>
<protein>
    <submittedName>
        <fullName evidence="4">CAP-associated domain-containing protein</fullName>
    </submittedName>
</protein>
<dbReference type="InterPro" id="IPR029410">
    <property type="entry name" value="CAP_assoc"/>
</dbReference>
<dbReference type="Pfam" id="PF14504">
    <property type="entry name" value="CAP_assoc_N"/>
    <property type="match status" value="1"/>
</dbReference>
<reference evidence="4 5" key="1">
    <citation type="submission" date="2023-09" db="EMBL/GenBank/DDBJ databases">
        <authorList>
            <person name="Page C.A."/>
            <person name="Perez-Diaz I.M."/>
        </authorList>
    </citation>
    <scope>NUCLEOTIDE SEQUENCE [LARGE SCALE GENOMIC DNA]</scope>
    <source>
        <strain evidence="4 5">Ll15</strain>
    </source>
</reference>
<proteinExistence type="predicted"/>
<evidence type="ECO:0000313" key="5">
    <source>
        <dbReference type="Proteomes" id="UP001322664"/>
    </source>
</evidence>
<accession>A0ABZ0RV04</accession>
<gene>
    <name evidence="4" type="ORF">R6U77_19620</name>
</gene>
<keyword evidence="1" id="KW-1133">Transmembrane helix</keyword>
<dbReference type="InterPro" id="IPR035940">
    <property type="entry name" value="CAP_sf"/>
</dbReference>
<keyword evidence="1" id="KW-0812">Transmembrane</keyword>
<evidence type="ECO:0000259" key="2">
    <source>
        <dbReference type="Pfam" id="PF00188"/>
    </source>
</evidence>
<dbReference type="EMBL" id="CP137624">
    <property type="protein sequence ID" value="WPK12073.1"/>
    <property type="molecule type" value="Genomic_DNA"/>
</dbReference>
<name>A0ABZ0RV04_9BACI</name>
<dbReference type="Proteomes" id="UP001322664">
    <property type="component" value="Chromosome"/>
</dbReference>
<sequence>MESLFRILIIVAFIGIIYYYAGPNAKQHDPLEGPNVVQQPILEEKDIVDSEQTLTRPIEGLSTYIGKQSKEILSTYGRPTRIDKTPFHYKWWVYHNQDGLKMFGIADDTVVQVYTNSPNMDVAPYEIGEMLGDIYRMTIIESEVTAQIDDNIYMFAMNDYDLHSRILVKFQDIFAQLYIDTETEKLIGVRFLDKETLVTHKPYEMQFIGEIINTPTPSSYHQKYIHQANVDQLLDLTNVFREQYGLQLLVSDPVIQELAMKNSENLFLRNATTQETEIEDISLKDRLTALDIQFKSASEITATTYIDVIEAMHGWLNSKEHRKVLLDEGFTHIGTGAYMDYYTQILITKNNRDLSGLQ</sequence>
<feature type="domain" description="CAP-associated" evidence="3">
    <location>
        <begin position="65"/>
        <end position="203"/>
    </location>
</feature>
<evidence type="ECO:0000256" key="1">
    <source>
        <dbReference type="SAM" id="Phobius"/>
    </source>
</evidence>
<organism evidence="4 5">
    <name type="scientific">Lysinibacillus louembei</name>
    <dbReference type="NCBI Taxonomy" id="1470088"/>
    <lineage>
        <taxon>Bacteria</taxon>
        <taxon>Bacillati</taxon>
        <taxon>Bacillota</taxon>
        <taxon>Bacilli</taxon>
        <taxon>Bacillales</taxon>
        <taxon>Bacillaceae</taxon>
        <taxon>Lysinibacillus</taxon>
    </lineage>
</organism>
<feature type="domain" description="SCP" evidence="2">
    <location>
        <begin position="234"/>
        <end position="342"/>
    </location>
</feature>
<dbReference type="CDD" id="cd05379">
    <property type="entry name" value="CAP_bacterial"/>
    <property type="match status" value="1"/>
</dbReference>
<dbReference type="PANTHER" id="PTHR31157:SF26">
    <property type="entry name" value="SCP-LIKE EXTRACELLULAR PROTEIN"/>
    <property type="match status" value="1"/>
</dbReference>
<dbReference type="SUPFAM" id="SSF55797">
    <property type="entry name" value="PR-1-like"/>
    <property type="match status" value="1"/>
</dbReference>